<keyword evidence="2" id="KW-0812">Transmembrane</keyword>
<feature type="region of interest" description="Disordered" evidence="1">
    <location>
        <begin position="1"/>
        <end position="23"/>
    </location>
</feature>
<sequence length="292" mass="31772">MPRMRTEPAPDHQGTPPPGPAGPTLLTAAERQHLAQEDRRDLRRLLVVLVLAVLAGAVPAAAYLPSPGRVDHLLGRDVATHAEVVAVHPDGRCGRSSSRFRVEVRYDVGSGPRLGSYRECGAVPGRGALITVWVGPAGTVEDRSPAYDRVGLAASSLVIAGLPVAVGWLVVGRPRRLRRLLREADRDGVGVAAEDTVTVRGLRVPRVVPVRPLQHPPAPEYGFEAITGRDMVRAELGSTPDPAARRWRMRLLPPHRPLRRLVLLEHEGTRIWGAVDLRERPTLSARIRPGRP</sequence>
<comment type="caution">
    <text evidence="3">The sequence shown here is derived from an EMBL/GenBank/DDBJ whole genome shotgun (WGS) entry which is preliminary data.</text>
</comment>
<organism evidence="3 4">
    <name type="scientific">Desertihabitans brevis</name>
    <dbReference type="NCBI Taxonomy" id="2268447"/>
    <lineage>
        <taxon>Bacteria</taxon>
        <taxon>Bacillati</taxon>
        <taxon>Actinomycetota</taxon>
        <taxon>Actinomycetes</taxon>
        <taxon>Propionibacteriales</taxon>
        <taxon>Propionibacteriaceae</taxon>
        <taxon>Desertihabitans</taxon>
    </lineage>
</organism>
<dbReference type="EMBL" id="QOUI01000007">
    <property type="protein sequence ID" value="RCK69058.1"/>
    <property type="molecule type" value="Genomic_DNA"/>
</dbReference>
<feature type="compositionally biased region" description="Basic and acidic residues" evidence="1">
    <location>
        <begin position="1"/>
        <end position="10"/>
    </location>
</feature>
<feature type="transmembrane region" description="Helical" evidence="2">
    <location>
        <begin position="150"/>
        <end position="171"/>
    </location>
</feature>
<keyword evidence="4" id="KW-1185">Reference proteome</keyword>
<feature type="transmembrane region" description="Helical" evidence="2">
    <location>
        <begin position="45"/>
        <end position="64"/>
    </location>
</feature>
<gene>
    <name evidence="3" type="ORF">DT076_11915</name>
</gene>
<keyword evidence="2" id="KW-0472">Membrane</keyword>
<evidence type="ECO:0000313" key="4">
    <source>
        <dbReference type="Proteomes" id="UP000252770"/>
    </source>
</evidence>
<reference evidence="3 4" key="1">
    <citation type="submission" date="2018-07" db="EMBL/GenBank/DDBJ databases">
        <title>Desertimonas flava gen. nov. sp. nov.</title>
        <authorList>
            <person name="Liu S."/>
        </authorList>
    </citation>
    <scope>NUCLEOTIDE SEQUENCE [LARGE SCALE GENOMIC DNA]</scope>
    <source>
        <strain evidence="3 4">16Sb5-5</strain>
    </source>
</reference>
<evidence type="ECO:0000256" key="2">
    <source>
        <dbReference type="SAM" id="Phobius"/>
    </source>
</evidence>
<evidence type="ECO:0000256" key="1">
    <source>
        <dbReference type="SAM" id="MobiDB-lite"/>
    </source>
</evidence>
<protein>
    <recommendedName>
        <fullName evidence="5">DUF3592 domain-containing protein</fullName>
    </recommendedName>
</protein>
<dbReference type="AlphaFoldDB" id="A0A367YTB8"/>
<keyword evidence="2" id="KW-1133">Transmembrane helix</keyword>
<name>A0A367YTB8_9ACTN</name>
<evidence type="ECO:0008006" key="5">
    <source>
        <dbReference type="Google" id="ProtNLM"/>
    </source>
</evidence>
<dbReference type="Proteomes" id="UP000252770">
    <property type="component" value="Unassembled WGS sequence"/>
</dbReference>
<evidence type="ECO:0000313" key="3">
    <source>
        <dbReference type="EMBL" id="RCK69058.1"/>
    </source>
</evidence>
<accession>A0A367YTB8</accession>
<proteinExistence type="predicted"/>